<feature type="domain" description="MYND-type" evidence="5">
    <location>
        <begin position="21"/>
        <end position="58"/>
    </location>
</feature>
<evidence type="ECO:0000313" key="6">
    <source>
        <dbReference type="EMBL" id="KOB72425.1"/>
    </source>
</evidence>
<dbReference type="AlphaFoldDB" id="A0A0L7LAI8"/>
<evidence type="ECO:0000256" key="3">
    <source>
        <dbReference type="ARBA" id="ARBA00022833"/>
    </source>
</evidence>
<gene>
    <name evidence="6" type="ORF">OBRU01_12218</name>
</gene>
<name>A0A0L7LAI8_OPEBR</name>
<organism evidence="6 7">
    <name type="scientific">Operophtera brumata</name>
    <name type="common">Winter moth</name>
    <name type="synonym">Phalaena brumata</name>
    <dbReference type="NCBI Taxonomy" id="104452"/>
    <lineage>
        <taxon>Eukaryota</taxon>
        <taxon>Metazoa</taxon>
        <taxon>Ecdysozoa</taxon>
        <taxon>Arthropoda</taxon>
        <taxon>Hexapoda</taxon>
        <taxon>Insecta</taxon>
        <taxon>Pterygota</taxon>
        <taxon>Neoptera</taxon>
        <taxon>Endopterygota</taxon>
        <taxon>Lepidoptera</taxon>
        <taxon>Glossata</taxon>
        <taxon>Ditrysia</taxon>
        <taxon>Geometroidea</taxon>
        <taxon>Geometridae</taxon>
        <taxon>Larentiinae</taxon>
        <taxon>Operophtera</taxon>
    </lineage>
</organism>
<evidence type="ECO:0000256" key="4">
    <source>
        <dbReference type="PROSITE-ProRule" id="PRU00134"/>
    </source>
</evidence>
<keyword evidence="3" id="KW-0862">Zinc</keyword>
<keyword evidence="1" id="KW-0479">Metal-binding</keyword>
<comment type="caution">
    <text evidence="6">The sequence shown here is derived from an EMBL/GenBank/DDBJ whole genome shotgun (WGS) entry which is preliminary data.</text>
</comment>
<dbReference type="GO" id="GO:0008270">
    <property type="term" value="F:zinc ion binding"/>
    <property type="evidence" value="ECO:0007669"/>
    <property type="project" value="UniProtKB-KW"/>
</dbReference>
<sequence length="63" mass="7243">MNLRALHRIIPGLQREPSWCCVSCGAAAELFCASCRVTPYCGERCQRRDWAERHRAICHNLAR</sequence>
<evidence type="ECO:0000256" key="2">
    <source>
        <dbReference type="ARBA" id="ARBA00022771"/>
    </source>
</evidence>
<dbReference type="Pfam" id="PF01753">
    <property type="entry name" value="zf-MYND"/>
    <property type="match status" value="1"/>
</dbReference>
<proteinExistence type="predicted"/>
<dbReference type="Gene3D" id="6.10.140.2220">
    <property type="match status" value="1"/>
</dbReference>
<reference evidence="6 7" key="1">
    <citation type="journal article" date="2015" name="Genome Biol. Evol.">
        <title>The genome of winter moth (Operophtera brumata) provides a genomic perspective on sexual dimorphism and phenology.</title>
        <authorList>
            <person name="Derks M.F."/>
            <person name="Smit S."/>
            <person name="Salis L."/>
            <person name="Schijlen E."/>
            <person name="Bossers A."/>
            <person name="Mateman C."/>
            <person name="Pijl A.S."/>
            <person name="de Ridder D."/>
            <person name="Groenen M.A."/>
            <person name="Visser M.E."/>
            <person name="Megens H.J."/>
        </authorList>
    </citation>
    <scope>NUCLEOTIDE SEQUENCE [LARGE SCALE GENOMIC DNA]</scope>
    <source>
        <strain evidence="6">WM2013NL</strain>
        <tissue evidence="6">Head and thorax</tissue>
    </source>
</reference>
<dbReference type="Proteomes" id="UP000037510">
    <property type="component" value="Unassembled WGS sequence"/>
</dbReference>
<protein>
    <recommendedName>
        <fullName evidence="5">MYND-type domain-containing protein</fullName>
    </recommendedName>
</protein>
<evidence type="ECO:0000256" key="1">
    <source>
        <dbReference type="ARBA" id="ARBA00022723"/>
    </source>
</evidence>
<evidence type="ECO:0000313" key="7">
    <source>
        <dbReference type="Proteomes" id="UP000037510"/>
    </source>
</evidence>
<dbReference type="InterPro" id="IPR002893">
    <property type="entry name" value="Znf_MYND"/>
</dbReference>
<dbReference type="EMBL" id="JTDY01001972">
    <property type="protein sequence ID" value="KOB72425.1"/>
    <property type="molecule type" value="Genomic_DNA"/>
</dbReference>
<dbReference type="SUPFAM" id="SSF144232">
    <property type="entry name" value="HIT/MYND zinc finger-like"/>
    <property type="match status" value="1"/>
</dbReference>
<dbReference type="PROSITE" id="PS50865">
    <property type="entry name" value="ZF_MYND_2"/>
    <property type="match status" value="1"/>
</dbReference>
<accession>A0A0L7LAI8</accession>
<keyword evidence="7" id="KW-1185">Reference proteome</keyword>
<keyword evidence="2 4" id="KW-0863">Zinc-finger</keyword>
<evidence type="ECO:0000259" key="5">
    <source>
        <dbReference type="PROSITE" id="PS50865"/>
    </source>
</evidence>